<keyword evidence="3" id="KW-0238">DNA-binding</keyword>
<evidence type="ECO:0000256" key="1">
    <source>
        <dbReference type="ARBA" id="ARBA00009437"/>
    </source>
</evidence>
<dbReference type="RefSeq" id="WP_126156954.1">
    <property type="nucleotide sequence ID" value="NZ_RQXW01000001.1"/>
</dbReference>
<dbReference type="AlphaFoldDB" id="A0A430KWJ0"/>
<reference evidence="6 7" key="1">
    <citation type="submission" date="2018-11" db="EMBL/GenBank/DDBJ databases">
        <title>The draft genome sequence of Amphritea opalescens ANRC-JH13T.</title>
        <authorList>
            <person name="Fang Z."/>
            <person name="Zhang Y."/>
            <person name="Han X."/>
        </authorList>
    </citation>
    <scope>NUCLEOTIDE SEQUENCE [LARGE SCALE GENOMIC DNA]</scope>
    <source>
        <strain evidence="6 7">ANRC-JH13</strain>
    </source>
</reference>
<evidence type="ECO:0000313" key="6">
    <source>
        <dbReference type="EMBL" id="RTE67744.1"/>
    </source>
</evidence>
<dbReference type="PANTHER" id="PTHR30126:SF5">
    <property type="entry name" value="HTH-TYPE TRANSCRIPTIONAL ACTIVATOR CMPR"/>
    <property type="match status" value="1"/>
</dbReference>
<dbReference type="Gene3D" id="3.40.190.290">
    <property type="match status" value="1"/>
</dbReference>
<comment type="similarity">
    <text evidence="1">Belongs to the LysR transcriptional regulatory family.</text>
</comment>
<gene>
    <name evidence="6" type="ORF">EH243_01995</name>
</gene>
<dbReference type="SUPFAM" id="SSF46785">
    <property type="entry name" value="Winged helix' DNA-binding domain"/>
    <property type="match status" value="1"/>
</dbReference>
<dbReference type="Pfam" id="PF03466">
    <property type="entry name" value="LysR_substrate"/>
    <property type="match status" value="1"/>
</dbReference>
<dbReference type="GO" id="GO:0000976">
    <property type="term" value="F:transcription cis-regulatory region binding"/>
    <property type="evidence" value="ECO:0007669"/>
    <property type="project" value="TreeGrafter"/>
</dbReference>
<evidence type="ECO:0000313" key="7">
    <source>
        <dbReference type="Proteomes" id="UP000283087"/>
    </source>
</evidence>
<dbReference type="GO" id="GO:0003700">
    <property type="term" value="F:DNA-binding transcription factor activity"/>
    <property type="evidence" value="ECO:0007669"/>
    <property type="project" value="InterPro"/>
</dbReference>
<dbReference type="PRINTS" id="PR00039">
    <property type="entry name" value="HTHLYSR"/>
</dbReference>
<dbReference type="InterPro" id="IPR000847">
    <property type="entry name" value="LysR_HTH_N"/>
</dbReference>
<proteinExistence type="inferred from homology"/>
<organism evidence="6 7">
    <name type="scientific">Amphritea opalescens</name>
    <dbReference type="NCBI Taxonomy" id="2490544"/>
    <lineage>
        <taxon>Bacteria</taxon>
        <taxon>Pseudomonadati</taxon>
        <taxon>Pseudomonadota</taxon>
        <taxon>Gammaproteobacteria</taxon>
        <taxon>Oceanospirillales</taxon>
        <taxon>Oceanospirillaceae</taxon>
        <taxon>Amphritea</taxon>
    </lineage>
</organism>
<feature type="domain" description="HTH lysR-type" evidence="5">
    <location>
        <begin position="12"/>
        <end position="69"/>
    </location>
</feature>
<dbReference type="Gene3D" id="1.10.10.10">
    <property type="entry name" value="Winged helix-like DNA-binding domain superfamily/Winged helix DNA-binding domain"/>
    <property type="match status" value="1"/>
</dbReference>
<comment type="caution">
    <text evidence="6">The sequence shown here is derived from an EMBL/GenBank/DDBJ whole genome shotgun (WGS) entry which is preliminary data.</text>
</comment>
<dbReference type="InterPro" id="IPR036388">
    <property type="entry name" value="WH-like_DNA-bd_sf"/>
</dbReference>
<dbReference type="PANTHER" id="PTHR30126">
    <property type="entry name" value="HTH-TYPE TRANSCRIPTIONAL REGULATOR"/>
    <property type="match status" value="1"/>
</dbReference>
<keyword evidence="2" id="KW-0805">Transcription regulation</keyword>
<name>A0A430KWJ0_9GAMM</name>
<evidence type="ECO:0000256" key="2">
    <source>
        <dbReference type="ARBA" id="ARBA00023015"/>
    </source>
</evidence>
<dbReference type="InterPro" id="IPR036390">
    <property type="entry name" value="WH_DNA-bd_sf"/>
</dbReference>
<dbReference type="OrthoDB" id="9785745at2"/>
<dbReference type="SUPFAM" id="SSF53850">
    <property type="entry name" value="Periplasmic binding protein-like II"/>
    <property type="match status" value="1"/>
</dbReference>
<keyword evidence="4" id="KW-0804">Transcription</keyword>
<dbReference type="Pfam" id="PF00126">
    <property type="entry name" value="HTH_1"/>
    <property type="match status" value="1"/>
</dbReference>
<dbReference type="Proteomes" id="UP000283087">
    <property type="component" value="Unassembled WGS sequence"/>
</dbReference>
<keyword evidence="7" id="KW-1185">Reference proteome</keyword>
<dbReference type="InterPro" id="IPR005119">
    <property type="entry name" value="LysR_subst-bd"/>
</dbReference>
<dbReference type="EMBL" id="RQXW01000001">
    <property type="protein sequence ID" value="RTE67744.1"/>
    <property type="molecule type" value="Genomic_DNA"/>
</dbReference>
<protein>
    <submittedName>
        <fullName evidence="6">LysR family transcriptional regulator</fullName>
    </submittedName>
</protein>
<sequence>MPLTIKNIATRLTFRQLQVFKAVYELQSYSKAGELLGLTQPAVSSQMRQLEQGLDQPLFEYVGRRLFCTAAGERLSESIKRIFIELSDLQTDLGALKGNVAGELKLVAVNTAQYMVPYLLRAFLDLHPHVSVRVRVVNRATALQRLNENNDDLVIMGMVPVDKPLVSLPFLDNELVPVVPDGHPLLKLSQAELSPQLFLDSQLLVRESGSGSRLALERHCQEQRLRFTPSMEIGSNDAVKHAVIAGLGVAVLPKLSIGAELQLGRLKIVDIDGFPLRRSFCVVHPQAKHPTPAMQAFLDYIQQNIKQFERMFITNINNELNVCS</sequence>
<evidence type="ECO:0000259" key="5">
    <source>
        <dbReference type="PROSITE" id="PS50931"/>
    </source>
</evidence>
<evidence type="ECO:0000256" key="4">
    <source>
        <dbReference type="ARBA" id="ARBA00023163"/>
    </source>
</evidence>
<accession>A0A430KWJ0</accession>
<evidence type="ECO:0000256" key="3">
    <source>
        <dbReference type="ARBA" id="ARBA00023125"/>
    </source>
</evidence>
<dbReference type="PROSITE" id="PS50931">
    <property type="entry name" value="HTH_LYSR"/>
    <property type="match status" value="1"/>
</dbReference>